<gene>
    <name evidence="3" type="ORF">FF098_011025</name>
</gene>
<dbReference type="Pfam" id="PF08241">
    <property type="entry name" value="Methyltransf_11"/>
    <property type="match status" value="1"/>
</dbReference>
<feature type="compositionally biased region" description="Basic and acidic residues" evidence="1">
    <location>
        <begin position="1"/>
        <end position="16"/>
    </location>
</feature>
<feature type="domain" description="Methyltransferase type 11" evidence="2">
    <location>
        <begin position="66"/>
        <end position="161"/>
    </location>
</feature>
<evidence type="ECO:0000259" key="2">
    <source>
        <dbReference type="Pfam" id="PF08241"/>
    </source>
</evidence>
<keyword evidence="4" id="KW-1185">Reference proteome</keyword>
<evidence type="ECO:0000256" key="1">
    <source>
        <dbReference type="SAM" id="MobiDB-lite"/>
    </source>
</evidence>
<dbReference type="InterPro" id="IPR013216">
    <property type="entry name" value="Methyltransf_11"/>
</dbReference>
<name>A0ABX0HQ32_9PROT</name>
<keyword evidence="3" id="KW-0808">Transferase</keyword>
<dbReference type="CDD" id="cd02440">
    <property type="entry name" value="AdoMet_MTases"/>
    <property type="match status" value="1"/>
</dbReference>
<proteinExistence type="predicted"/>
<evidence type="ECO:0000313" key="4">
    <source>
        <dbReference type="Proteomes" id="UP000818603"/>
    </source>
</evidence>
<accession>A0ABX0HQ32</accession>
<dbReference type="GO" id="GO:0032259">
    <property type="term" value="P:methylation"/>
    <property type="evidence" value="ECO:0007669"/>
    <property type="project" value="UniProtKB-KW"/>
</dbReference>
<dbReference type="GO" id="GO:0008168">
    <property type="term" value="F:methyltransferase activity"/>
    <property type="evidence" value="ECO:0007669"/>
    <property type="project" value="UniProtKB-KW"/>
</dbReference>
<sequence>MMDIEAHNRAAWDREAAGGQNEWSQPVDAETIARARDGDWSLILTPTWPVPEAWYGEGAVTGKRVLCLASGGGQQAPVLAAAGAEVTSFDQSEEQLALDKHVADREGLSIRLEQGDMADLSRFADGSFDLIFHPVSNVFVPDVLPVWRECRRVLVPSGRLLSGIMNPDFFLFDHEAIEAGAPQVITYSLPYAAPTSLSPERLRKVIDEKQALEFSHSLDDQIGGQIAAGFAIAGFFEDFWDAEKVPVGAHMPVCFAMLGIAV</sequence>
<reference evidence="3 4" key="1">
    <citation type="submission" date="2020-02" db="EMBL/GenBank/DDBJ databases">
        <title>Genome sequence of Parvularcula flava strain NH6-79.</title>
        <authorList>
            <person name="Abdul Karim M.H."/>
            <person name="Lam M.Q."/>
            <person name="Chen S.J."/>
            <person name="Yahya A."/>
            <person name="Shahir S."/>
            <person name="Shamsir M.S."/>
            <person name="Chong C.S."/>
        </authorList>
    </citation>
    <scope>NUCLEOTIDE SEQUENCE [LARGE SCALE GENOMIC DNA]</scope>
    <source>
        <strain evidence="3 4">NH6-79</strain>
    </source>
</reference>
<evidence type="ECO:0000313" key="3">
    <source>
        <dbReference type="EMBL" id="NHK28438.1"/>
    </source>
</evidence>
<dbReference type="InterPro" id="IPR029063">
    <property type="entry name" value="SAM-dependent_MTases_sf"/>
</dbReference>
<dbReference type="EMBL" id="VCJR02000002">
    <property type="protein sequence ID" value="NHK28438.1"/>
    <property type="molecule type" value="Genomic_DNA"/>
</dbReference>
<dbReference type="Gene3D" id="3.40.50.150">
    <property type="entry name" value="Vaccinia Virus protein VP39"/>
    <property type="match status" value="1"/>
</dbReference>
<feature type="region of interest" description="Disordered" evidence="1">
    <location>
        <begin position="1"/>
        <end position="25"/>
    </location>
</feature>
<keyword evidence="3" id="KW-0489">Methyltransferase</keyword>
<protein>
    <submittedName>
        <fullName evidence="3">Class I SAM-dependent methyltransferase</fullName>
    </submittedName>
</protein>
<dbReference type="SUPFAM" id="SSF53335">
    <property type="entry name" value="S-adenosyl-L-methionine-dependent methyltransferases"/>
    <property type="match status" value="1"/>
</dbReference>
<dbReference type="RefSeq" id="WP_155140447.1">
    <property type="nucleotide sequence ID" value="NZ_BMGZ01000002.1"/>
</dbReference>
<comment type="caution">
    <text evidence="3">The sequence shown here is derived from an EMBL/GenBank/DDBJ whole genome shotgun (WGS) entry which is preliminary data.</text>
</comment>
<organism evidence="3 4">
    <name type="scientific">Aquisalinus luteolus</name>
    <dbReference type="NCBI Taxonomy" id="1566827"/>
    <lineage>
        <taxon>Bacteria</taxon>
        <taxon>Pseudomonadati</taxon>
        <taxon>Pseudomonadota</taxon>
        <taxon>Alphaproteobacteria</taxon>
        <taxon>Parvularculales</taxon>
        <taxon>Parvularculaceae</taxon>
        <taxon>Aquisalinus</taxon>
    </lineage>
</organism>
<dbReference type="Proteomes" id="UP000818603">
    <property type="component" value="Unassembled WGS sequence"/>
</dbReference>